<gene>
    <name evidence="1" type="ORF">BS297_07300</name>
</gene>
<evidence type="ECO:0000313" key="1">
    <source>
        <dbReference type="EMBL" id="KAB2586050.1"/>
    </source>
</evidence>
<accession>A0A5N5E9H5</accession>
<reference evidence="1 2" key="1">
    <citation type="journal article" date="2017" name="Poromechanics V (2013)">
        <title>Genomic Characterization of the Arsenic-Tolerant Actinobacterium, &lt;i&gt;Rhodococcus erythropolis&lt;/i&gt; S43.</title>
        <authorList>
            <person name="Retamal-Morales G."/>
            <person name="Mehnert M."/>
            <person name="Schwabe R."/>
            <person name="Tischler D."/>
            <person name="Schloemann M."/>
            <person name="Levican G.J."/>
        </authorList>
    </citation>
    <scope>NUCLEOTIDE SEQUENCE [LARGE SCALE GENOMIC DNA]</scope>
    <source>
        <strain evidence="1 2">S43</strain>
    </source>
</reference>
<dbReference type="Proteomes" id="UP000325576">
    <property type="component" value="Unassembled WGS sequence"/>
</dbReference>
<dbReference type="EMBL" id="MRBO01000249">
    <property type="protein sequence ID" value="KAB2586050.1"/>
    <property type="molecule type" value="Genomic_DNA"/>
</dbReference>
<evidence type="ECO:0000313" key="2">
    <source>
        <dbReference type="Proteomes" id="UP000325576"/>
    </source>
</evidence>
<protein>
    <submittedName>
        <fullName evidence="1">Uncharacterized protein</fullName>
    </submittedName>
</protein>
<comment type="caution">
    <text evidence="1">The sequence shown here is derived from an EMBL/GenBank/DDBJ whole genome shotgun (WGS) entry which is preliminary data.</text>
</comment>
<sequence length="67" mass="7395">MHRVVSDSMRSRSANWLRSAHLSIGRATSARRQEDQTVIDFVQLEPHECCGGIVVDSSGAVDGRELN</sequence>
<dbReference type="AlphaFoldDB" id="A0A5N5E9H5"/>
<proteinExistence type="predicted"/>
<organism evidence="1 2">
    <name type="scientific">Rhodococcus erythropolis</name>
    <name type="common">Arthrobacter picolinophilus</name>
    <dbReference type="NCBI Taxonomy" id="1833"/>
    <lineage>
        <taxon>Bacteria</taxon>
        <taxon>Bacillati</taxon>
        <taxon>Actinomycetota</taxon>
        <taxon>Actinomycetes</taxon>
        <taxon>Mycobacteriales</taxon>
        <taxon>Nocardiaceae</taxon>
        <taxon>Rhodococcus</taxon>
        <taxon>Rhodococcus erythropolis group</taxon>
    </lineage>
</organism>
<name>A0A5N5E9H5_RHOER</name>